<proteinExistence type="predicted"/>
<comment type="caution">
    <text evidence="1">The sequence shown here is derived from an EMBL/GenBank/DDBJ whole genome shotgun (WGS) entry which is preliminary data.</text>
</comment>
<dbReference type="Proteomes" id="UP000527355">
    <property type="component" value="Unassembled WGS sequence"/>
</dbReference>
<name>A0A7J7V3S6_MYOMY</name>
<evidence type="ECO:0000313" key="2">
    <source>
        <dbReference type="Proteomes" id="UP000527355"/>
    </source>
</evidence>
<reference evidence="1 2" key="1">
    <citation type="journal article" date="2020" name="Nature">
        <title>Six reference-quality genomes reveal evolution of bat adaptations.</title>
        <authorList>
            <person name="Jebb D."/>
            <person name="Huang Z."/>
            <person name="Pippel M."/>
            <person name="Hughes G.M."/>
            <person name="Lavrichenko K."/>
            <person name="Devanna P."/>
            <person name="Winkler S."/>
            <person name="Jermiin L.S."/>
            <person name="Skirmuntt E.C."/>
            <person name="Katzourakis A."/>
            <person name="Burkitt-Gray L."/>
            <person name="Ray D.A."/>
            <person name="Sullivan K.A.M."/>
            <person name="Roscito J.G."/>
            <person name="Kirilenko B.M."/>
            <person name="Davalos L.M."/>
            <person name="Corthals A.P."/>
            <person name="Power M.L."/>
            <person name="Jones G."/>
            <person name="Ransome R.D."/>
            <person name="Dechmann D.K.N."/>
            <person name="Locatelli A.G."/>
            <person name="Puechmaille S.J."/>
            <person name="Fedrigo O."/>
            <person name="Jarvis E.D."/>
            <person name="Hiller M."/>
            <person name="Vernes S.C."/>
            <person name="Myers E.W."/>
            <person name="Teeling E.C."/>
        </authorList>
    </citation>
    <scope>NUCLEOTIDE SEQUENCE [LARGE SCALE GENOMIC DNA]</scope>
    <source>
        <strain evidence="1">MMyoMyo1</strain>
        <tissue evidence="1">Flight muscle</tissue>
    </source>
</reference>
<keyword evidence="2" id="KW-1185">Reference proteome</keyword>
<organism evidence="1 2">
    <name type="scientific">Myotis myotis</name>
    <name type="common">Greater mouse-eared bat</name>
    <name type="synonym">Vespertilio myotis</name>
    <dbReference type="NCBI Taxonomy" id="51298"/>
    <lineage>
        <taxon>Eukaryota</taxon>
        <taxon>Metazoa</taxon>
        <taxon>Chordata</taxon>
        <taxon>Craniata</taxon>
        <taxon>Vertebrata</taxon>
        <taxon>Euteleostomi</taxon>
        <taxon>Mammalia</taxon>
        <taxon>Eutheria</taxon>
        <taxon>Laurasiatheria</taxon>
        <taxon>Chiroptera</taxon>
        <taxon>Yangochiroptera</taxon>
        <taxon>Vespertilionidae</taxon>
        <taxon>Myotis</taxon>
    </lineage>
</organism>
<evidence type="ECO:0000313" key="1">
    <source>
        <dbReference type="EMBL" id="KAF6319691.1"/>
    </source>
</evidence>
<accession>A0A7J7V3S6</accession>
<dbReference type="EMBL" id="JABWUV010000011">
    <property type="protein sequence ID" value="KAF6319691.1"/>
    <property type="molecule type" value="Genomic_DNA"/>
</dbReference>
<gene>
    <name evidence="1" type="ORF">mMyoMyo1_008430</name>
</gene>
<protein>
    <submittedName>
        <fullName evidence="1">Uncharacterized protein</fullName>
    </submittedName>
</protein>
<dbReference type="AlphaFoldDB" id="A0A7J7V3S6"/>
<sequence length="199" mass="21699">MALPRPHLLGSHLSQSPRLFHPGSLGLIQVTRSKKTLPSKCPTNLIYFPGVLQRFVVCLPVYLLFVNRNACLELGRRCSKCNKATRSPQRVPLCHQQLPGTSPQTGGSWRSEAIASETAPCIFLLQKEPQALPQNAKRGSRSRASPVDLPVGGTAAHHTSHYALGPRASARGRSPLRTGPVCHSFCPLWGYVMHLLGVD</sequence>